<dbReference type="EMBL" id="KV919531">
    <property type="protein sequence ID" value="OSX69479.1"/>
    <property type="molecule type" value="Genomic_DNA"/>
</dbReference>
<dbReference type="Proteomes" id="UP000218209">
    <property type="component" value="Unassembled WGS sequence"/>
</dbReference>
<feature type="compositionally biased region" description="Polar residues" evidence="1">
    <location>
        <begin position="7"/>
        <end position="17"/>
    </location>
</feature>
<name>A0A1X6NLF7_PORUM</name>
<dbReference type="AlphaFoldDB" id="A0A1X6NLF7"/>
<evidence type="ECO:0000313" key="3">
    <source>
        <dbReference type="Proteomes" id="UP000218209"/>
    </source>
</evidence>
<evidence type="ECO:0000256" key="1">
    <source>
        <dbReference type="SAM" id="MobiDB-lite"/>
    </source>
</evidence>
<evidence type="ECO:0000313" key="2">
    <source>
        <dbReference type="EMBL" id="OSX69479.1"/>
    </source>
</evidence>
<gene>
    <name evidence="2" type="ORF">BU14_1469s0001</name>
</gene>
<organism evidence="2 3">
    <name type="scientific">Porphyra umbilicalis</name>
    <name type="common">Purple laver</name>
    <name type="synonym">Red alga</name>
    <dbReference type="NCBI Taxonomy" id="2786"/>
    <lineage>
        <taxon>Eukaryota</taxon>
        <taxon>Rhodophyta</taxon>
        <taxon>Bangiophyceae</taxon>
        <taxon>Bangiales</taxon>
        <taxon>Bangiaceae</taxon>
        <taxon>Porphyra</taxon>
    </lineage>
</organism>
<feature type="region of interest" description="Disordered" evidence="1">
    <location>
        <begin position="1"/>
        <end position="25"/>
    </location>
</feature>
<reference evidence="2 3" key="1">
    <citation type="submission" date="2017-03" db="EMBL/GenBank/DDBJ databases">
        <title>WGS assembly of Porphyra umbilicalis.</title>
        <authorList>
            <person name="Brawley S.H."/>
            <person name="Blouin N.A."/>
            <person name="Ficko-Blean E."/>
            <person name="Wheeler G.L."/>
            <person name="Lohr M."/>
            <person name="Goodson H.V."/>
            <person name="Jenkins J.W."/>
            <person name="Blaby-Haas C.E."/>
            <person name="Helliwell K.E."/>
            <person name="Chan C."/>
            <person name="Marriage T."/>
            <person name="Bhattacharya D."/>
            <person name="Klein A.S."/>
            <person name="Badis Y."/>
            <person name="Brodie J."/>
            <person name="Cao Y."/>
            <person name="Collen J."/>
            <person name="Dittami S.M."/>
            <person name="Gachon C.M."/>
            <person name="Green B.R."/>
            <person name="Karpowicz S."/>
            <person name="Kim J.W."/>
            <person name="Kudahl U."/>
            <person name="Lin S."/>
            <person name="Michel G."/>
            <person name="Mittag M."/>
            <person name="Olson B.J."/>
            <person name="Pangilinan J."/>
            <person name="Peng Y."/>
            <person name="Qiu H."/>
            <person name="Shu S."/>
            <person name="Singer J.T."/>
            <person name="Smith A.G."/>
            <person name="Sprecher B.N."/>
            <person name="Wagner V."/>
            <person name="Wang W."/>
            <person name="Wang Z.-Y."/>
            <person name="Yan J."/>
            <person name="Yarish C."/>
            <person name="Zoeuner-Riek S."/>
            <person name="Zhuang Y."/>
            <person name="Zou Y."/>
            <person name="Lindquist E.A."/>
            <person name="Grimwood J."/>
            <person name="Barry K."/>
            <person name="Rokhsar D.S."/>
            <person name="Schmutz J."/>
            <person name="Stiller J.W."/>
            <person name="Grossman A.R."/>
            <person name="Prochnik S.E."/>
        </authorList>
    </citation>
    <scope>NUCLEOTIDE SEQUENCE [LARGE SCALE GENOMIC DNA]</scope>
    <source>
        <strain evidence="2">4086291</strain>
    </source>
</reference>
<keyword evidence="3" id="KW-1185">Reference proteome</keyword>
<sequence length="107" mass="11596">MNRRPLQLTSSCGSQLAASPRPRRSWTTRWGGLQTTCPTRPPTCCALPCATSACGSTRTARAMRSCPLQPHVLAFVDLRRLESVSPASRLARVSGAVRSLPQLLHLV</sequence>
<protein>
    <submittedName>
        <fullName evidence="2">Uncharacterized protein</fullName>
    </submittedName>
</protein>
<accession>A0A1X6NLF7</accession>
<proteinExistence type="predicted"/>